<sequence>MCNILPYKAPQGNTIDCRIKEFKNKNDDITKTELENKLRRSENGKGVEEREGKKERLFKRKGEDGGRPRVAVLRSLSHPNVLRFVGVVYKDKRLHLVTEYVAGGTLHQLIQDSSVPLSWSERARLARDVSAGVGYLHRRNVIHRDLNSHNCLVREVRLLASCRGASAGRVVLTLWATHRVLILKRESSNHAAIVKPIDPDFLPRRSDFGLNETLFIEKFCRHTACPEPFYRVAFRACQLDPDARPPFEVIEIWLESLVMDLSSPGPHLPTLLADILQYAHSPHCGPGTPECQNDICCHTCQNCQSQQIGCQHLQNAIQERVPCQRDGKNKTCCQQDTCCHCQTTYSQQEQCCSKSNATIDFTICRSESTRGRALGKCVSASHICARPVVTVTSLSRSQNALANPGFILRAVGKSINITKVDDITEWLDSPPPLKRTNPDSQLNKLQENKTRNVDETDLPAFLRNQSVEGLESTYKHDMEAAPLFRHISMTPDSCQMDDSDSSDDEYIDCNWYKNVSNSKKMDVDAKNVISNIIKKGEGLLSKKSSYDIADVMLRNPECLSSERKIPEEDQRRYNIDYLRKTPMMAEGLKHIPKTIEVQKDKPEKTNFFTKKLLSPKLSRLFKPNTAEVVRNKVDTDEKSRSKFFVQRPLSPSNVGRSAYRVRPVDEVERKRLNTDKETQNAVLKSDIKLANMGKPMTPTFRRTLPNERPDFADSRFSYRVNRSKFEPKNEPKFVDVGRNRIKAPLPIEKRIRSSQNNQFQPQNIQSSQQSTQNALPFSMKDKSPTKEDKPRRREGISRSNYVSLANLKINSKNLDDERN</sequence>
<evidence type="ECO:0000256" key="6">
    <source>
        <dbReference type="ARBA" id="ARBA00022840"/>
    </source>
</evidence>
<evidence type="ECO:0000256" key="3">
    <source>
        <dbReference type="ARBA" id="ARBA00022679"/>
    </source>
</evidence>
<dbReference type="Proteomes" id="UP000037510">
    <property type="component" value="Unassembled WGS sequence"/>
</dbReference>
<evidence type="ECO:0000256" key="2">
    <source>
        <dbReference type="ARBA" id="ARBA00022527"/>
    </source>
</evidence>
<dbReference type="AlphaFoldDB" id="A0A0L7LRW0"/>
<dbReference type="InterPro" id="IPR000719">
    <property type="entry name" value="Prot_kinase_dom"/>
</dbReference>
<gene>
    <name evidence="9" type="ORF">OBRU01_02860</name>
</gene>
<dbReference type="STRING" id="104452.A0A0L7LRW0"/>
<dbReference type="GO" id="GO:0030036">
    <property type="term" value="P:actin cytoskeleton organization"/>
    <property type="evidence" value="ECO:0007669"/>
    <property type="project" value="TreeGrafter"/>
</dbReference>
<dbReference type="Pfam" id="PF07714">
    <property type="entry name" value="PK_Tyr_Ser-Thr"/>
    <property type="match status" value="1"/>
</dbReference>
<dbReference type="SUPFAM" id="SSF56112">
    <property type="entry name" value="Protein kinase-like (PK-like)"/>
    <property type="match status" value="1"/>
</dbReference>
<dbReference type="Gene3D" id="1.10.510.10">
    <property type="entry name" value="Transferase(Phosphotransferase) domain 1"/>
    <property type="match status" value="1"/>
</dbReference>
<dbReference type="GO" id="GO:0004674">
    <property type="term" value="F:protein serine/threonine kinase activity"/>
    <property type="evidence" value="ECO:0007669"/>
    <property type="project" value="UniProtKB-KW"/>
</dbReference>
<keyword evidence="6" id="KW-0067">ATP-binding</keyword>
<dbReference type="PROSITE" id="PS50011">
    <property type="entry name" value="PROTEIN_KINASE_DOM"/>
    <property type="match status" value="1"/>
</dbReference>
<keyword evidence="2" id="KW-0723">Serine/threonine-protein kinase</keyword>
<keyword evidence="3" id="KW-0808">Transferase</keyword>
<evidence type="ECO:0000259" key="8">
    <source>
        <dbReference type="PROSITE" id="PS50011"/>
    </source>
</evidence>
<feature type="compositionally biased region" description="Basic and acidic residues" evidence="7">
    <location>
        <begin position="779"/>
        <end position="796"/>
    </location>
</feature>
<dbReference type="InterPro" id="IPR050940">
    <property type="entry name" value="Actin_reg-Ser/Thr_kinase"/>
</dbReference>
<accession>A0A0L7LRW0</accession>
<evidence type="ECO:0000256" key="4">
    <source>
        <dbReference type="ARBA" id="ARBA00022741"/>
    </source>
</evidence>
<feature type="compositionally biased region" description="Low complexity" evidence="7">
    <location>
        <begin position="754"/>
        <end position="773"/>
    </location>
</feature>
<evidence type="ECO:0000256" key="5">
    <source>
        <dbReference type="ARBA" id="ARBA00022777"/>
    </source>
</evidence>
<dbReference type="GO" id="GO:0005524">
    <property type="term" value="F:ATP binding"/>
    <property type="evidence" value="ECO:0007669"/>
    <property type="project" value="UniProtKB-KW"/>
</dbReference>
<keyword evidence="4" id="KW-0547">Nucleotide-binding</keyword>
<dbReference type="PANTHER" id="PTHR46485:SF4">
    <property type="entry name" value="LIM DOMAIN KINASE 1"/>
    <property type="match status" value="1"/>
</dbReference>
<dbReference type="EMBL" id="JTDY01000224">
    <property type="protein sequence ID" value="KOB78208.1"/>
    <property type="molecule type" value="Genomic_DNA"/>
</dbReference>
<feature type="region of interest" description="Disordered" evidence="7">
    <location>
        <begin position="754"/>
        <end position="801"/>
    </location>
</feature>
<dbReference type="PANTHER" id="PTHR46485">
    <property type="entry name" value="LIM DOMAIN KINASE 1"/>
    <property type="match status" value="1"/>
</dbReference>
<dbReference type="InterPro" id="IPR001245">
    <property type="entry name" value="Ser-Thr/Tyr_kinase_cat_dom"/>
</dbReference>
<evidence type="ECO:0000256" key="1">
    <source>
        <dbReference type="ARBA" id="ARBA00005843"/>
    </source>
</evidence>
<dbReference type="GO" id="GO:0005634">
    <property type="term" value="C:nucleus"/>
    <property type="evidence" value="ECO:0007669"/>
    <property type="project" value="TreeGrafter"/>
</dbReference>
<keyword evidence="5 9" id="KW-0418">Kinase</keyword>
<feature type="domain" description="Protein kinase" evidence="8">
    <location>
        <begin position="1"/>
        <end position="301"/>
    </location>
</feature>
<protein>
    <submittedName>
        <fullName evidence="9">Putative LIM domain kinase 1</fullName>
    </submittedName>
</protein>
<evidence type="ECO:0000256" key="7">
    <source>
        <dbReference type="SAM" id="MobiDB-lite"/>
    </source>
</evidence>
<dbReference type="SMART" id="SM00220">
    <property type="entry name" value="S_TKc"/>
    <property type="match status" value="1"/>
</dbReference>
<proteinExistence type="inferred from homology"/>
<name>A0A0L7LRW0_OPEBR</name>
<comment type="similarity">
    <text evidence="1">Belongs to the protein kinase superfamily. TKL Ser/Thr protein kinase family.</text>
</comment>
<keyword evidence="10" id="KW-1185">Reference proteome</keyword>
<evidence type="ECO:0000313" key="9">
    <source>
        <dbReference type="EMBL" id="KOB78208.1"/>
    </source>
</evidence>
<dbReference type="InterPro" id="IPR011009">
    <property type="entry name" value="Kinase-like_dom_sf"/>
</dbReference>
<reference evidence="9 10" key="1">
    <citation type="journal article" date="2015" name="Genome Biol. Evol.">
        <title>The genome of winter moth (Operophtera brumata) provides a genomic perspective on sexual dimorphism and phenology.</title>
        <authorList>
            <person name="Derks M.F."/>
            <person name="Smit S."/>
            <person name="Salis L."/>
            <person name="Schijlen E."/>
            <person name="Bossers A."/>
            <person name="Mateman C."/>
            <person name="Pijl A.S."/>
            <person name="de Ridder D."/>
            <person name="Groenen M.A."/>
            <person name="Visser M.E."/>
            <person name="Megens H.J."/>
        </authorList>
    </citation>
    <scope>NUCLEOTIDE SEQUENCE [LARGE SCALE GENOMIC DNA]</scope>
    <source>
        <strain evidence="9">WM2013NL</strain>
        <tissue evidence="9">Head and thorax</tissue>
    </source>
</reference>
<evidence type="ECO:0000313" key="10">
    <source>
        <dbReference type="Proteomes" id="UP000037510"/>
    </source>
</evidence>
<dbReference type="GO" id="GO:0005737">
    <property type="term" value="C:cytoplasm"/>
    <property type="evidence" value="ECO:0007669"/>
    <property type="project" value="TreeGrafter"/>
</dbReference>
<feature type="region of interest" description="Disordered" evidence="7">
    <location>
        <begin position="37"/>
        <end position="61"/>
    </location>
</feature>
<comment type="caution">
    <text evidence="9">The sequence shown here is derived from an EMBL/GenBank/DDBJ whole genome shotgun (WGS) entry which is preliminary data.</text>
</comment>
<organism evidence="9 10">
    <name type="scientific">Operophtera brumata</name>
    <name type="common">Winter moth</name>
    <name type="synonym">Phalaena brumata</name>
    <dbReference type="NCBI Taxonomy" id="104452"/>
    <lineage>
        <taxon>Eukaryota</taxon>
        <taxon>Metazoa</taxon>
        <taxon>Ecdysozoa</taxon>
        <taxon>Arthropoda</taxon>
        <taxon>Hexapoda</taxon>
        <taxon>Insecta</taxon>
        <taxon>Pterygota</taxon>
        <taxon>Neoptera</taxon>
        <taxon>Endopterygota</taxon>
        <taxon>Lepidoptera</taxon>
        <taxon>Glossata</taxon>
        <taxon>Ditrysia</taxon>
        <taxon>Geometroidea</taxon>
        <taxon>Geometridae</taxon>
        <taxon>Larentiinae</taxon>
        <taxon>Operophtera</taxon>
    </lineage>
</organism>